<evidence type="ECO:0000313" key="8">
    <source>
        <dbReference type="Proteomes" id="UP000501747"/>
    </source>
</evidence>
<dbReference type="Proteomes" id="UP000501747">
    <property type="component" value="Chromosome"/>
</dbReference>
<feature type="transmembrane region" description="Helical" evidence="6">
    <location>
        <begin position="402"/>
        <end position="420"/>
    </location>
</feature>
<feature type="transmembrane region" description="Helical" evidence="6">
    <location>
        <begin position="12"/>
        <end position="35"/>
    </location>
</feature>
<accession>A0A6G8ASK4</accession>
<feature type="transmembrane region" description="Helical" evidence="6">
    <location>
        <begin position="187"/>
        <end position="208"/>
    </location>
</feature>
<evidence type="ECO:0000256" key="2">
    <source>
        <dbReference type="ARBA" id="ARBA00010199"/>
    </source>
</evidence>
<proteinExistence type="inferred from homology"/>
<evidence type="ECO:0000313" key="7">
    <source>
        <dbReference type="EMBL" id="QIL47970.1"/>
    </source>
</evidence>
<protein>
    <recommendedName>
        <fullName evidence="3">Probable multidrug resistance protein NorM</fullName>
    </recommendedName>
    <alternativeName>
        <fullName evidence="5">Multidrug-efflux transporter</fullName>
    </alternativeName>
</protein>
<evidence type="ECO:0000256" key="1">
    <source>
        <dbReference type="ARBA" id="ARBA00003408"/>
    </source>
</evidence>
<comment type="function">
    <text evidence="1">Multidrug efflux pump.</text>
</comment>
<feature type="transmembrane region" description="Helical" evidence="6">
    <location>
        <begin position="376"/>
        <end position="396"/>
    </location>
</feature>
<feature type="transmembrane region" description="Helical" evidence="6">
    <location>
        <begin position="158"/>
        <end position="181"/>
    </location>
</feature>
<dbReference type="EMBL" id="CP049887">
    <property type="protein sequence ID" value="QIL47970.1"/>
    <property type="molecule type" value="Genomic_DNA"/>
</dbReference>
<keyword evidence="6" id="KW-1133">Transmembrane helix</keyword>
<gene>
    <name evidence="7" type="ORF">G7082_05190</name>
</gene>
<dbReference type="GO" id="GO:0015297">
    <property type="term" value="F:antiporter activity"/>
    <property type="evidence" value="ECO:0007669"/>
    <property type="project" value="InterPro"/>
</dbReference>
<keyword evidence="6" id="KW-0812">Transmembrane</keyword>
<dbReference type="GO" id="GO:0042910">
    <property type="term" value="F:xenobiotic transmembrane transporter activity"/>
    <property type="evidence" value="ECO:0007669"/>
    <property type="project" value="InterPro"/>
</dbReference>
<feature type="transmembrane region" description="Helical" evidence="6">
    <location>
        <begin position="258"/>
        <end position="281"/>
    </location>
</feature>
<dbReference type="PANTHER" id="PTHR43298:SF2">
    <property type="entry name" value="FMN_FAD EXPORTER YEEO-RELATED"/>
    <property type="match status" value="1"/>
</dbReference>
<keyword evidence="8" id="KW-1185">Reference proteome</keyword>
<evidence type="ECO:0000256" key="5">
    <source>
        <dbReference type="ARBA" id="ARBA00031636"/>
    </source>
</evidence>
<dbReference type="InterPro" id="IPR002528">
    <property type="entry name" value="MATE_fam"/>
</dbReference>
<feature type="transmembrane region" description="Helical" evidence="6">
    <location>
        <begin position="302"/>
        <end position="325"/>
    </location>
</feature>
<dbReference type="Pfam" id="PF01554">
    <property type="entry name" value="MatE"/>
    <property type="match status" value="1"/>
</dbReference>
<evidence type="ECO:0000256" key="3">
    <source>
        <dbReference type="ARBA" id="ARBA00020268"/>
    </source>
</evidence>
<dbReference type="KEGG" id="vhy:G7082_05190"/>
<dbReference type="InterPro" id="IPR050222">
    <property type="entry name" value="MATE_MdtK"/>
</dbReference>
<dbReference type="AlphaFoldDB" id="A0A6G8ASK4"/>
<feature type="transmembrane region" description="Helical" evidence="6">
    <location>
        <begin position="127"/>
        <end position="146"/>
    </location>
</feature>
<evidence type="ECO:0000256" key="4">
    <source>
        <dbReference type="ARBA" id="ARBA00022448"/>
    </source>
</evidence>
<dbReference type="RefSeq" id="WP_166034135.1">
    <property type="nucleotide sequence ID" value="NZ_CP049887.1"/>
</dbReference>
<reference evidence="7 8" key="1">
    <citation type="submission" date="2020-03" db="EMBL/GenBank/DDBJ databases">
        <title>Vagococcus sp. nov., isolated from beetles.</title>
        <authorList>
            <person name="Hyun D.-W."/>
            <person name="Bae J.-W."/>
        </authorList>
    </citation>
    <scope>NUCLEOTIDE SEQUENCE [LARGE SCALE GENOMIC DNA]</scope>
    <source>
        <strain evidence="7 8">HDW17B</strain>
    </source>
</reference>
<dbReference type="PANTHER" id="PTHR43298">
    <property type="entry name" value="MULTIDRUG RESISTANCE PROTEIN NORM-RELATED"/>
    <property type="match status" value="1"/>
</dbReference>
<sequence length="434" mass="49154">MFYKISKELNIFAAPLIVNNLFSVVIATIMSSIIGNISPEAIVSAGIIDGLMYTLLGVLGVGTLSFNIYASRVRESNPTEFKDYFKSILILNGCIGLVFVVIIFVGAHFLLENIYLFSGNQLFTGSLYAQIVSLKVFFNMLIFAMSNQIKVNKKTNEILKIGVITSIFQVVISLFLVTNIFNEEYKILGVGIAATLSMLLSVISYVFILRKDIRILKNIRSSKKKFLFIKSMPLFGQELLEGSVMEVLLTVFLNRLGIIYASYLVCVNIINISLTPMFMYCNAIVVLVGERLVSKQKKELELIPRVSILFIISIYFFSSVIIYTFRHFVLSFFTNDMTVLLSAESILLFAIVVSMARPFFEVYKYCLQSFGNEKQVLMITFLVNLCVLLVMSTLNYFGMLNIHNALLIVASNYLILYYLFKRLYLFNIGKLCIN</sequence>
<comment type="similarity">
    <text evidence="2">Belongs to the multi antimicrobial extrusion (MATE) (TC 2.A.66.1) family.</text>
</comment>
<dbReference type="GO" id="GO:0005886">
    <property type="term" value="C:plasma membrane"/>
    <property type="evidence" value="ECO:0007669"/>
    <property type="project" value="TreeGrafter"/>
</dbReference>
<organism evidence="7 8">
    <name type="scientific">Vagococcus hydrophili</name>
    <dbReference type="NCBI Taxonomy" id="2714947"/>
    <lineage>
        <taxon>Bacteria</taxon>
        <taxon>Bacillati</taxon>
        <taxon>Bacillota</taxon>
        <taxon>Bacilli</taxon>
        <taxon>Lactobacillales</taxon>
        <taxon>Enterococcaceae</taxon>
        <taxon>Vagococcus</taxon>
    </lineage>
</organism>
<keyword evidence="4" id="KW-0813">Transport</keyword>
<feature type="transmembrane region" description="Helical" evidence="6">
    <location>
        <begin position="41"/>
        <end position="69"/>
    </location>
</feature>
<name>A0A6G8ASK4_9ENTE</name>
<evidence type="ECO:0000256" key="6">
    <source>
        <dbReference type="SAM" id="Phobius"/>
    </source>
</evidence>
<feature type="transmembrane region" description="Helical" evidence="6">
    <location>
        <begin position="337"/>
        <end position="356"/>
    </location>
</feature>
<keyword evidence="6" id="KW-0472">Membrane</keyword>
<feature type="transmembrane region" description="Helical" evidence="6">
    <location>
        <begin position="89"/>
        <end position="111"/>
    </location>
</feature>